<reference evidence="2" key="2">
    <citation type="submission" date="2018-03" db="EMBL/GenBank/DDBJ databases">
        <authorList>
            <person name="Naushad S."/>
        </authorList>
    </citation>
    <scope>NUCLEOTIDE SEQUENCE</scope>
    <source>
        <strain evidence="3">SNUC 105</strain>
        <strain evidence="4">SNUC 1363</strain>
        <strain evidence="2">SNUC 505</strain>
    </source>
</reference>
<dbReference type="EMBL" id="PZAO01000053">
    <property type="protein sequence ID" value="PTG67272.1"/>
    <property type="molecule type" value="Genomic_DNA"/>
</dbReference>
<keyword evidence="5" id="KW-1185">Reference proteome</keyword>
<dbReference type="Proteomes" id="UP000242008">
    <property type="component" value="Unassembled WGS sequence"/>
</dbReference>
<dbReference type="AlphaFoldDB" id="A0AAE5SYI3"/>
<dbReference type="EMBL" id="PZBZ01000079">
    <property type="protein sequence ID" value="PTG11536.1"/>
    <property type="molecule type" value="Genomic_DNA"/>
</dbReference>
<dbReference type="Proteomes" id="UP000242144">
    <property type="component" value="Unassembled WGS sequence"/>
</dbReference>
<reference evidence="5 6" key="1">
    <citation type="journal article" date="2016" name="Front. Microbiol.">
        <title>Comprehensive Phylogenetic Analysis of Bovine Non-aureus Staphylococci Species Based on Whole-Genome Sequencing.</title>
        <authorList>
            <person name="Naushad S."/>
            <person name="Barkema H.W."/>
            <person name="Luby C."/>
            <person name="Condas L.A."/>
            <person name="Nobrega D.B."/>
            <person name="Carson D.A."/>
            <person name="De Buck J."/>
        </authorList>
    </citation>
    <scope>NUCLEOTIDE SEQUENCE [LARGE SCALE GENOMIC DNA]</scope>
    <source>
        <strain evidence="3 6">SNUC 105</strain>
        <strain evidence="4 5">SNUC 1363</strain>
        <strain evidence="2 7">SNUC 505</strain>
    </source>
</reference>
<evidence type="ECO:0000313" key="8">
    <source>
        <dbReference type="Proteomes" id="UP001240157"/>
    </source>
</evidence>
<evidence type="ECO:0000313" key="5">
    <source>
        <dbReference type="Proteomes" id="UP000242008"/>
    </source>
</evidence>
<sequence length="212" mass="24741">MTEYPNAKKYILMKGDMLLRPIDGPNGFNESTEIFRYDAPPIIVHEPPIEIIENSCKCYGEPYRLRKDQTQRISDLKSKLPINITPLFPSFYFPSHSDRTSDNSWINMHFVEQIIKLKGARTKVIFANRQSVIINASEHTIRTQFRNCITFSYLLDRRAKVLTMNPEKPIDYNHDNFNIFETLSRYAVLEKKRAKFEPAPDASKPFPNLPEL</sequence>
<evidence type="ECO:0000313" key="6">
    <source>
        <dbReference type="Proteomes" id="UP000242144"/>
    </source>
</evidence>
<reference evidence="1 8" key="3">
    <citation type="submission" date="2023-08" db="EMBL/GenBank/DDBJ databases">
        <title>Whole genome sequencing of Staphylococcus chromogenes NNSch 2386.</title>
        <authorList>
            <person name="Kropotov V.S."/>
            <person name="Boriskina E.V."/>
            <person name="Gordinskaya N.A."/>
            <person name="Shkurkina I.S."/>
            <person name="Kryazhev D.V."/>
            <person name="Alekseeva A.E."/>
            <person name="Makhova M.A."/>
        </authorList>
    </citation>
    <scope>NUCLEOTIDE SEQUENCE [LARGE SCALE GENOMIC DNA]</scope>
    <source>
        <strain evidence="1 8">NNSch 2386</strain>
    </source>
</reference>
<evidence type="ECO:0000313" key="7">
    <source>
        <dbReference type="Proteomes" id="UP000242704"/>
    </source>
</evidence>
<dbReference type="EMBL" id="JAVGJF010000017">
    <property type="protein sequence ID" value="MDQ7175215.1"/>
    <property type="molecule type" value="Genomic_DNA"/>
</dbReference>
<evidence type="ECO:0000313" key="1">
    <source>
        <dbReference type="EMBL" id="MDQ7175215.1"/>
    </source>
</evidence>
<protein>
    <submittedName>
        <fullName evidence="2">Competence protein ComK</fullName>
    </submittedName>
</protein>
<evidence type="ECO:0000313" key="4">
    <source>
        <dbReference type="EMBL" id="PTG67272.1"/>
    </source>
</evidence>
<evidence type="ECO:0000313" key="2">
    <source>
        <dbReference type="EMBL" id="PTG11536.1"/>
    </source>
</evidence>
<evidence type="ECO:0000313" key="3">
    <source>
        <dbReference type="EMBL" id="PTG26565.1"/>
    </source>
</evidence>
<name>A0AAE5SYI3_STACR</name>
<accession>A0AAE5SYI3</accession>
<dbReference type="EMBL" id="PZCM01000010">
    <property type="protein sequence ID" value="PTG26565.1"/>
    <property type="molecule type" value="Genomic_DNA"/>
</dbReference>
<comment type="caution">
    <text evidence="2">The sequence shown here is derived from an EMBL/GenBank/DDBJ whole genome shotgun (WGS) entry which is preliminary data.</text>
</comment>
<dbReference type="Pfam" id="PF06338">
    <property type="entry name" value="ComK"/>
    <property type="match status" value="1"/>
</dbReference>
<proteinExistence type="predicted"/>
<dbReference type="GO" id="GO:0030420">
    <property type="term" value="P:establishment of competence for transformation"/>
    <property type="evidence" value="ECO:0007669"/>
    <property type="project" value="InterPro"/>
</dbReference>
<organism evidence="2 7">
    <name type="scientific">Staphylococcus chromogenes</name>
    <name type="common">Staphylococcus hyicus subsp. chromogenes</name>
    <dbReference type="NCBI Taxonomy" id="46126"/>
    <lineage>
        <taxon>Bacteria</taxon>
        <taxon>Bacillati</taxon>
        <taxon>Bacillota</taxon>
        <taxon>Bacilli</taxon>
        <taxon>Bacillales</taxon>
        <taxon>Staphylococcaceae</taxon>
        <taxon>Staphylococcus</taxon>
    </lineage>
</organism>
<gene>
    <name evidence="3" type="ORF">BU638_08285</name>
    <name evidence="2" type="ORF">BU653_10680</name>
    <name evidence="4" type="ORF">BU676_12020</name>
    <name evidence="1" type="ORF">RCF65_04365</name>
</gene>
<dbReference type="Proteomes" id="UP001240157">
    <property type="component" value="Unassembled WGS sequence"/>
</dbReference>
<dbReference type="Proteomes" id="UP000242704">
    <property type="component" value="Unassembled WGS sequence"/>
</dbReference>
<dbReference type="InterPro" id="IPR010461">
    <property type="entry name" value="ComK"/>
</dbReference>
<dbReference type="RefSeq" id="WP_051604934.1">
    <property type="nucleotide sequence ID" value="NZ_BMDK01000001.1"/>
</dbReference>